<name>A0A9D1NMC1_9BACT</name>
<dbReference type="Gene3D" id="2.30.30.90">
    <property type="match status" value="1"/>
</dbReference>
<accession>A0A9D1NMC1</accession>
<dbReference type="InterPro" id="IPR052713">
    <property type="entry name" value="FeoA"/>
</dbReference>
<sequence>MGITDMKVGDKAEIVGYEETAAGYRAKLLALGLTRGAIIELIGVAPMGDPLRLRVRGFELSLRKDEATILKLKEAAQ</sequence>
<comment type="caution">
    <text evidence="3">The sequence shown here is derived from an EMBL/GenBank/DDBJ whole genome shotgun (WGS) entry which is preliminary data.</text>
</comment>
<protein>
    <submittedName>
        <fullName evidence="3">Ferrous iron transport protein A</fullName>
    </submittedName>
</protein>
<organism evidence="3 4">
    <name type="scientific">Candidatus Spyradenecus faecavium</name>
    <dbReference type="NCBI Taxonomy" id="2840947"/>
    <lineage>
        <taxon>Bacteria</taxon>
        <taxon>Pseudomonadati</taxon>
        <taxon>Lentisphaerota</taxon>
        <taxon>Lentisphaeria</taxon>
        <taxon>Lentisphaerales</taxon>
        <taxon>Lentisphaeraceae</taxon>
        <taxon>Lentisphaeraceae incertae sedis</taxon>
        <taxon>Candidatus Spyradenecus</taxon>
    </lineage>
</organism>
<dbReference type="InterPro" id="IPR007167">
    <property type="entry name" value="Fe-transptr_FeoA-like"/>
</dbReference>
<dbReference type="InterPro" id="IPR008988">
    <property type="entry name" value="Transcriptional_repressor_C"/>
</dbReference>
<dbReference type="GO" id="GO:0046914">
    <property type="term" value="F:transition metal ion binding"/>
    <property type="evidence" value="ECO:0007669"/>
    <property type="project" value="InterPro"/>
</dbReference>
<dbReference type="Pfam" id="PF04023">
    <property type="entry name" value="FeoA"/>
    <property type="match status" value="1"/>
</dbReference>
<dbReference type="SMART" id="SM00899">
    <property type="entry name" value="FeoA"/>
    <property type="match status" value="1"/>
</dbReference>
<reference evidence="3" key="1">
    <citation type="submission" date="2020-10" db="EMBL/GenBank/DDBJ databases">
        <authorList>
            <person name="Gilroy R."/>
        </authorList>
    </citation>
    <scope>NUCLEOTIDE SEQUENCE</scope>
    <source>
        <strain evidence="3">35461</strain>
    </source>
</reference>
<dbReference type="SUPFAM" id="SSF50037">
    <property type="entry name" value="C-terminal domain of transcriptional repressors"/>
    <property type="match status" value="1"/>
</dbReference>
<feature type="domain" description="Ferrous iron transporter FeoA-like" evidence="2">
    <location>
        <begin position="1"/>
        <end position="74"/>
    </location>
</feature>
<proteinExistence type="predicted"/>
<evidence type="ECO:0000313" key="4">
    <source>
        <dbReference type="Proteomes" id="UP000886845"/>
    </source>
</evidence>
<keyword evidence="1" id="KW-0408">Iron</keyword>
<dbReference type="AlphaFoldDB" id="A0A9D1NMC1"/>
<dbReference type="PANTHER" id="PTHR42954:SF2">
    <property type="entry name" value="FE(2+) TRANSPORT PROTEIN A"/>
    <property type="match status" value="1"/>
</dbReference>
<evidence type="ECO:0000256" key="1">
    <source>
        <dbReference type="ARBA" id="ARBA00023004"/>
    </source>
</evidence>
<gene>
    <name evidence="3" type="ORF">IAC79_00850</name>
</gene>
<dbReference type="InterPro" id="IPR038157">
    <property type="entry name" value="FeoA_core_dom"/>
</dbReference>
<dbReference type="EMBL" id="DVOR01000028">
    <property type="protein sequence ID" value="HIV08649.1"/>
    <property type="molecule type" value="Genomic_DNA"/>
</dbReference>
<evidence type="ECO:0000313" key="3">
    <source>
        <dbReference type="EMBL" id="HIV08649.1"/>
    </source>
</evidence>
<dbReference type="PANTHER" id="PTHR42954">
    <property type="entry name" value="FE(2+) TRANSPORT PROTEIN A"/>
    <property type="match status" value="1"/>
</dbReference>
<evidence type="ECO:0000259" key="2">
    <source>
        <dbReference type="SMART" id="SM00899"/>
    </source>
</evidence>
<dbReference type="Proteomes" id="UP000886845">
    <property type="component" value="Unassembled WGS sequence"/>
</dbReference>
<reference evidence="3" key="2">
    <citation type="journal article" date="2021" name="PeerJ">
        <title>Extensive microbial diversity within the chicken gut microbiome revealed by metagenomics and culture.</title>
        <authorList>
            <person name="Gilroy R."/>
            <person name="Ravi A."/>
            <person name="Getino M."/>
            <person name="Pursley I."/>
            <person name="Horton D.L."/>
            <person name="Alikhan N.F."/>
            <person name="Baker D."/>
            <person name="Gharbi K."/>
            <person name="Hall N."/>
            <person name="Watson M."/>
            <person name="Adriaenssens E.M."/>
            <person name="Foster-Nyarko E."/>
            <person name="Jarju S."/>
            <person name="Secka A."/>
            <person name="Antonio M."/>
            <person name="Oren A."/>
            <person name="Chaudhuri R.R."/>
            <person name="La Ragione R."/>
            <person name="Hildebrand F."/>
            <person name="Pallen M.J."/>
        </authorList>
    </citation>
    <scope>NUCLEOTIDE SEQUENCE</scope>
    <source>
        <strain evidence="3">35461</strain>
    </source>
</reference>